<dbReference type="EMBL" id="ML995818">
    <property type="protein sequence ID" value="KAF2771627.1"/>
    <property type="molecule type" value="Genomic_DNA"/>
</dbReference>
<gene>
    <name evidence="1" type="ORF">EJ03DRAFT_325273</name>
</gene>
<evidence type="ECO:0000313" key="1">
    <source>
        <dbReference type="EMBL" id="KAF2771627.1"/>
    </source>
</evidence>
<dbReference type="Proteomes" id="UP000799436">
    <property type="component" value="Unassembled WGS sequence"/>
</dbReference>
<organism evidence="1 2">
    <name type="scientific">Teratosphaeria nubilosa</name>
    <dbReference type="NCBI Taxonomy" id="161662"/>
    <lineage>
        <taxon>Eukaryota</taxon>
        <taxon>Fungi</taxon>
        <taxon>Dikarya</taxon>
        <taxon>Ascomycota</taxon>
        <taxon>Pezizomycotina</taxon>
        <taxon>Dothideomycetes</taxon>
        <taxon>Dothideomycetidae</taxon>
        <taxon>Mycosphaerellales</taxon>
        <taxon>Teratosphaeriaceae</taxon>
        <taxon>Teratosphaeria</taxon>
    </lineage>
</organism>
<name>A0A6G1LFG1_9PEZI</name>
<dbReference type="AlphaFoldDB" id="A0A6G1LFG1"/>
<evidence type="ECO:0000313" key="2">
    <source>
        <dbReference type="Proteomes" id="UP000799436"/>
    </source>
</evidence>
<accession>A0A6G1LFG1</accession>
<sequence length="71" mass="7913">MSLTIASGYTQALNHHKLRVGMVAEKFQKNIDQITDRHTSVTMDPERLLGLGKLGIIVQVRDEEARPLPSS</sequence>
<reference evidence="1" key="1">
    <citation type="journal article" date="2020" name="Stud. Mycol.">
        <title>101 Dothideomycetes genomes: a test case for predicting lifestyles and emergence of pathogens.</title>
        <authorList>
            <person name="Haridas S."/>
            <person name="Albert R."/>
            <person name="Binder M."/>
            <person name="Bloem J."/>
            <person name="Labutti K."/>
            <person name="Salamov A."/>
            <person name="Andreopoulos B."/>
            <person name="Baker S."/>
            <person name="Barry K."/>
            <person name="Bills G."/>
            <person name="Bluhm B."/>
            <person name="Cannon C."/>
            <person name="Castanera R."/>
            <person name="Culley D."/>
            <person name="Daum C."/>
            <person name="Ezra D."/>
            <person name="Gonzalez J."/>
            <person name="Henrissat B."/>
            <person name="Kuo A."/>
            <person name="Liang C."/>
            <person name="Lipzen A."/>
            <person name="Lutzoni F."/>
            <person name="Magnuson J."/>
            <person name="Mondo S."/>
            <person name="Nolan M."/>
            <person name="Ohm R."/>
            <person name="Pangilinan J."/>
            <person name="Park H.-J."/>
            <person name="Ramirez L."/>
            <person name="Alfaro M."/>
            <person name="Sun H."/>
            <person name="Tritt A."/>
            <person name="Yoshinaga Y."/>
            <person name="Zwiers L.-H."/>
            <person name="Turgeon B."/>
            <person name="Goodwin S."/>
            <person name="Spatafora J."/>
            <person name="Crous P."/>
            <person name="Grigoriev I."/>
        </authorList>
    </citation>
    <scope>NUCLEOTIDE SEQUENCE</scope>
    <source>
        <strain evidence="1">CBS 116005</strain>
    </source>
</reference>
<keyword evidence="2" id="KW-1185">Reference proteome</keyword>
<protein>
    <submittedName>
        <fullName evidence="1">Uncharacterized protein</fullName>
    </submittedName>
</protein>
<proteinExistence type="predicted"/>